<name>A0A6L6Q5A5_9BURK</name>
<evidence type="ECO:0000313" key="3">
    <source>
        <dbReference type="EMBL" id="MTW04649.1"/>
    </source>
</evidence>
<comment type="caution">
    <text evidence="3">The sequence shown here is derived from an EMBL/GenBank/DDBJ whole genome shotgun (WGS) entry which is preliminary data.</text>
</comment>
<feature type="compositionally biased region" description="Low complexity" evidence="1">
    <location>
        <begin position="32"/>
        <end position="43"/>
    </location>
</feature>
<feature type="region of interest" description="Disordered" evidence="1">
    <location>
        <begin position="1"/>
        <end position="60"/>
    </location>
</feature>
<dbReference type="InterPro" id="IPR012902">
    <property type="entry name" value="N_methyl_site"/>
</dbReference>
<reference evidence="3 4" key="1">
    <citation type="submission" date="2019-11" db="EMBL/GenBank/DDBJ databases">
        <title>Type strains purchased from KCTC, JCM and DSMZ.</title>
        <authorList>
            <person name="Lu H."/>
        </authorList>
    </citation>
    <scope>NUCLEOTIDE SEQUENCE [LARGE SCALE GENOMIC DNA]</scope>
    <source>
        <strain evidence="3 4">KCTC 42409</strain>
    </source>
</reference>
<sequence>MAAAVTAARTAPSPCLPLPARCTSSPAVQSPAMAVAAQRQQQALPSPDKRPSPSREQQAMWNKRQAGVTLVELIIAIVIIGIAVAGVMQVFRVTVVGSADPILQKQLRAVAEGMMDEIQRQPFAATANNAASGCARDTFNDVLDYNNYAPGKICLVTGDEVTELSGMTISVTVVADSALGIATAGDAYLITVTTAKNGNVFSLRGWRANYAKGVSI</sequence>
<feature type="transmembrane region" description="Helical" evidence="2">
    <location>
        <begin position="70"/>
        <end position="91"/>
    </location>
</feature>
<dbReference type="NCBIfam" id="TIGR02532">
    <property type="entry name" value="IV_pilin_GFxxxE"/>
    <property type="match status" value="1"/>
</dbReference>
<protein>
    <submittedName>
        <fullName evidence="3">Prepilin-type N-terminal cleavage/methylation domain-containing protein</fullName>
    </submittedName>
</protein>
<keyword evidence="2" id="KW-1133">Transmembrane helix</keyword>
<keyword evidence="4" id="KW-1185">Reference proteome</keyword>
<dbReference type="EMBL" id="WNLA01000017">
    <property type="protein sequence ID" value="MTW04649.1"/>
    <property type="molecule type" value="Genomic_DNA"/>
</dbReference>
<keyword evidence="2" id="KW-0812">Transmembrane</keyword>
<gene>
    <name evidence="3" type="ORF">GM668_21485</name>
</gene>
<organism evidence="3 4">
    <name type="scientific">Pseudoduganella ginsengisoli</name>
    <dbReference type="NCBI Taxonomy" id="1462440"/>
    <lineage>
        <taxon>Bacteria</taxon>
        <taxon>Pseudomonadati</taxon>
        <taxon>Pseudomonadota</taxon>
        <taxon>Betaproteobacteria</taxon>
        <taxon>Burkholderiales</taxon>
        <taxon>Oxalobacteraceae</taxon>
        <taxon>Telluria group</taxon>
        <taxon>Pseudoduganella</taxon>
    </lineage>
</organism>
<proteinExistence type="predicted"/>
<dbReference type="OrthoDB" id="8759523at2"/>
<evidence type="ECO:0000313" key="4">
    <source>
        <dbReference type="Proteomes" id="UP000484015"/>
    </source>
</evidence>
<feature type="compositionally biased region" description="Low complexity" evidence="1">
    <location>
        <begin position="1"/>
        <end position="11"/>
    </location>
</feature>
<dbReference type="PROSITE" id="PS00409">
    <property type="entry name" value="PROKAR_NTER_METHYL"/>
    <property type="match status" value="1"/>
</dbReference>
<dbReference type="Proteomes" id="UP000484015">
    <property type="component" value="Unassembled WGS sequence"/>
</dbReference>
<dbReference type="AlphaFoldDB" id="A0A6L6Q5A5"/>
<evidence type="ECO:0000256" key="1">
    <source>
        <dbReference type="SAM" id="MobiDB-lite"/>
    </source>
</evidence>
<accession>A0A6L6Q5A5</accession>
<keyword evidence="2" id="KW-0472">Membrane</keyword>
<evidence type="ECO:0000256" key="2">
    <source>
        <dbReference type="SAM" id="Phobius"/>
    </source>
</evidence>
<dbReference type="Pfam" id="PF07963">
    <property type="entry name" value="N_methyl"/>
    <property type="match status" value="1"/>
</dbReference>
<dbReference type="Gene3D" id="3.30.700.10">
    <property type="entry name" value="Glycoprotein, Type 4 Pilin"/>
    <property type="match status" value="1"/>
</dbReference>